<evidence type="ECO:0008006" key="3">
    <source>
        <dbReference type="Google" id="ProtNLM"/>
    </source>
</evidence>
<dbReference type="GO" id="GO:0016616">
    <property type="term" value="F:oxidoreductase activity, acting on the CH-OH group of donors, NAD or NADP as acceptor"/>
    <property type="evidence" value="ECO:0007669"/>
    <property type="project" value="TreeGrafter"/>
</dbReference>
<proteinExistence type="inferred from homology"/>
<dbReference type="CDD" id="cd05325">
    <property type="entry name" value="carb_red_sniffer_like_SDR_c"/>
    <property type="match status" value="1"/>
</dbReference>
<dbReference type="InterPro" id="IPR036291">
    <property type="entry name" value="NAD(P)-bd_dom_sf"/>
</dbReference>
<dbReference type="InterPro" id="IPR052184">
    <property type="entry name" value="SDR_enzymes"/>
</dbReference>
<dbReference type="PANTHER" id="PTHR45458:SF1">
    <property type="entry name" value="SHORT CHAIN DEHYDROGENASE"/>
    <property type="match status" value="1"/>
</dbReference>
<dbReference type="PRINTS" id="PR00081">
    <property type="entry name" value="GDHRDH"/>
</dbReference>
<organism evidence="2">
    <name type="scientific">Odontella aurita</name>
    <dbReference type="NCBI Taxonomy" id="265563"/>
    <lineage>
        <taxon>Eukaryota</taxon>
        <taxon>Sar</taxon>
        <taxon>Stramenopiles</taxon>
        <taxon>Ochrophyta</taxon>
        <taxon>Bacillariophyta</taxon>
        <taxon>Mediophyceae</taxon>
        <taxon>Biddulphiophycidae</taxon>
        <taxon>Eupodiscales</taxon>
        <taxon>Odontellaceae</taxon>
        <taxon>Odontella</taxon>
    </lineage>
</organism>
<name>A0A7S4JZQ3_9STRA</name>
<dbReference type="PANTHER" id="PTHR45458">
    <property type="entry name" value="SHORT-CHAIN DEHYDROGENASE/REDUCTASE SDR"/>
    <property type="match status" value="1"/>
</dbReference>
<dbReference type="Gene3D" id="3.40.50.720">
    <property type="entry name" value="NAD(P)-binding Rossmann-like Domain"/>
    <property type="match status" value="1"/>
</dbReference>
<dbReference type="SUPFAM" id="SSF51735">
    <property type="entry name" value="NAD(P)-binding Rossmann-fold domains"/>
    <property type="match status" value="1"/>
</dbReference>
<accession>A0A7S4JZQ3</accession>
<reference evidence="2" key="1">
    <citation type="submission" date="2021-01" db="EMBL/GenBank/DDBJ databases">
        <authorList>
            <person name="Corre E."/>
            <person name="Pelletier E."/>
            <person name="Niang G."/>
            <person name="Scheremetjew M."/>
            <person name="Finn R."/>
            <person name="Kale V."/>
            <person name="Holt S."/>
            <person name="Cochrane G."/>
            <person name="Meng A."/>
            <person name="Brown T."/>
            <person name="Cohen L."/>
        </authorList>
    </citation>
    <scope>NUCLEOTIDE SEQUENCE</scope>
    <source>
        <strain evidence="2">Isolate 1302-5</strain>
    </source>
</reference>
<comment type="similarity">
    <text evidence="1">Belongs to the short-chain dehydrogenases/reductases (SDR) family.</text>
</comment>
<dbReference type="InterPro" id="IPR002347">
    <property type="entry name" value="SDR_fam"/>
</dbReference>
<evidence type="ECO:0000256" key="1">
    <source>
        <dbReference type="RuleBase" id="RU000363"/>
    </source>
</evidence>
<gene>
    <name evidence="2" type="ORF">OAUR00152_LOCUS36771</name>
</gene>
<sequence>MPTYVITGCSSGIGLDLTKALAARGDKVFALVRSRSGSQSGEDAISEVEGDVTVIEGIDVASDDVGEALAASSLAGETIDCLINNAGISGAGGNFAAQKLDKITMDLMRETFEINTLGPLRVTQALMGQMASPGGKVVVISTGIGSIGDNTSGGMYAYRSSKAAVNMVSKSLAADLQKDGKEISVAAIAPGFVATYFAGSVEKMQGWGAKPVRQATEGILRTIDDMTVENTGRFIMVPTDGGAPKEYPW</sequence>
<evidence type="ECO:0000313" key="2">
    <source>
        <dbReference type="EMBL" id="CAE2279438.1"/>
    </source>
</evidence>
<dbReference type="EMBL" id="HBKQ01053400">
    <property type="protein sequence ID" value="CAE2279438.1"/>
    <property type="molecule type" value="Transcribed_RNA"/>
</dbReference>
<protein>
    <recommendedName>
        <fullName evidence="3">Short-chain dehydrogenase</fullName>
    </recommendedName>
</protein>
<dbReference type="PRINTS" id="PR00080">
    <property type="entry name" value="SDRFAMILY"/>
</dbReference>
<dbReference type="AlphaFoldDB" id="A0A7S4JZQ3"/>
<dbReference type="Pfam" id="PF00106">
    <property type="entry name" value="adh_short"/>
    <property type="match status" value="1"/>
</dbReference>